<proteinExistence type="predicted"/>
<dbReference type="RefSeq" id="WP_159455113.1">
    <property type="nucleotide sequence ID" value="NZ_FWZT01000002.1"/>
</dbReference>
<dbReference type="Proteomes" id="UP000192907">
    <property type="component" value="Unassembled WGS sequence"/>
</dbReference>
<sequence>MKKNFLSIYKFSIKRIDSEKSFSIYIDIDEDTVGVIKLHDNFLRAVKMPAKRPRKKG</sequence>
<name>A0A1Y6B7U9_9BACT</name>
<organism evidence="1 2">
    <name type="scientific">Pseudobacteriovorax antillogorgiicola</name>
    <dbReference type="NCBI Taxonomy" id="1513793"/>
    <lineage>
        <taxon>Bacteria</taxon>
        <taxon>Pseudomonadati</taxon>
        <taxon>Bdellovibrionota</taxon>
        <taxon>Oligoflexia</taxon>
        <taxon>Oligoflexales</taxon>
        <taxon>Pseudobacteriovoracaceae</taxon>
        <taxon>Pseudobacteriovorax</taxon>
    </lineage>
</organism>
<evidence type="ECO:0000313" key="2">
    <source>
        <dbReference type="Proteomes" id="UP000192907"/>
    </source>
</evidence>
<keyword evidence="2" id="KW-1185">Reference proteome</keyword>
<dbReference type="EMBL" id="FWZT01000002">
    <property type="protein sequence ID" value="SME95280.1"/>
    <property type="molecule type" value="Genomic_DNA"/>
</dbReference>
<accession>A0A1Y6B7U9</accession>
<evidence type="ECO:0000313" key="1">
    <source>
        <dbReference type="EMBL" id="SME95280.1"/>
    </source>
</evidence>
<reference evidence="2" key="1">
    <citation type="submission" date="2017-04" db="EMBL/GenBank/DDBJ databases">
        <authorList>
            <person name="Varghese N."/>
            <person name="Submissions S."/>
        </authorList>
    </citation>
    <scope>NUCLEOTIDE SEQUENCE [LARGE SCALE GENOMIC DNA]</scope>
    <source>
        <strain evidence="2">RKEM611</strain>
    </source>
</reference>
<gene>
    <name evidence="1" type="ORF">SAMN06296036_102195</name>
</gene>
<protein>
    <submittedName>
        <fullName evidence="1">Uncharacterized protein</fullName>
    </submittedName>
</protein>
<dbReference type="AlphaFoldDB" id="A0A1Y6B7U9"/>